<feature type="signal peptide" evidence="2">
    <location>
        <begin position="1"/>
        <end position="28"/>
    </location>
</feature>
<dbReference type="Proteomes" id="UP000002280">
    <property type="component" value="Chromosome 1"/>
</dbReference>
<dbReference type="Bgee" id="ENSMODG00000038143">
    <property type="expression patterns" value="Expressed in extraembryonic membrane and 5 other cell types or tissues"/>
</dbReference>
<sequence length="292" mass="32287">MRAPRMFPSAVMPPLLILLLVSIPRSLSLDPFGFPPSSPTTEQPQPQLQQPQQLREPLSYSRLQRKSLAVDFIVPSLFRIYARDLLLLLPSAPGANLPEARSSLALDCSPLLLLLLRRQGAAGAAALPQPSPGGRVLSKVLKGGSVRKLRRAKQLVLEVGEEAILEGCTGSSISPPEQAAVATAGMLEFNLTEMFSWWVHHGEGRLRIRLMPEKKDSFPGREVRLSAAIRASQPRLLFQIIRKGIFLENPAEDGHRTFCCIFFMSTWAVKVKSLPHGKHLLEMDHICLDTVI</sequence>
<evidence type="ECO:0000256" key="1">
    <source>
        <dbReference type="SAM" id="MobiDB-lite"/>
    </source>
</evidence>
<evidence type="ECO:0008006" key="5">
    <source>
        <dbReference type="Google" id="ProtNLM"/>
    </source>
</evidence>
<dbReference type="GeneTree" id="ENSGT00530000069575"/>
<evidence type="ECO:0000313" key="4">
    <source>
        <dbReference type="Proteomes" id="UP000002280"/>
    </source>
</evidence>
<dbReference type="Ensembl" id="ENSMODT00000061260.1">
    <property type="protein sequence ID" value="ENSMODP00000056551.1"/>
    <property type="gene ID" value="ENSMODG00000038143.1"/>
</dbReference>
<feature type="chain" id="PRO_5023865503" description="TGF-beta propeptide domain-containing protein" evidence="2">
    <location>
        <begin position="29"/>
        <end position="292"/>
    </location>
</feature>
<evidence type="ECO:0000256" key="2">
    <source>
        <dbReference type="SAM" id="SignalP"/>
    </source>
</evidence>
<dbReference type="InParanoid" id="A0A5F8HBN2"/>
<feature type="region of interest" description="Disordered" evidence="1">
    <location>
        <begin position="32"/>
        <end position="54"/>
    </location>
</feature>
<dbReference type="AlphaFoldDB" id="A0A5F8HBN2"/>
<proteinExistence type="predicted"/>
<reference evidence="3 4" key="1">
    <citation type="journal article" date="2007" name="Nature">
        <title>Genome of the marsupial Monodelphis domestica reveals innovation in non-coding sequences.</title>
        <authorList>
            <person name="Mikkelsen T.S."/>
            <person name="Wakefield M.J."/>
            <person name="Aken B."/>
            <person name="Amemiya C.T."/>
            <person name="Chang J.L."/>
            <person name="Duke S."/>
            <person name="Garber M."/>
            <person name="Gentles A.J."/>
            <person name="Goodstadt L."/>
            <person name="Heger A."/>
            <person name="Jurka J."/>
            <person name="Kamal M."/>
            <person name="Mauceli E."/>
            <person name="Searle S.M."/>
            <person name="Sharpe T."/>
            <person name="Baker M.L."/>
            <person name="Batzer M.A."/>
            <person name="Benos P.V."/>
            <person name="Belov K."/>
            <person name="Clamp M."/>
            <person name="Cook A."/>
            <person name="Cuff J."/>
            <person name="Das R."/>
            <person name="Davidow L."/>
            <person name="Deakin J.E."/>
            <person name="Fazzari M.J."/>
            <person name="Glass J.L."/>
            <person name="Grabherr M."/>
            <person name="Greally J.M."/>
            <person name="Gu W."/>
            <person name="Hore T.A."/>
            <person name="Huttley G.A."/>
            <person name="Kleber M."/>
            <person name="Jirtle R.L."/>
            <person name="Koina E."/>
            <person name="Lee J.T."/>
            <person name="Mahony S."/>
            <person name="Marra M.A."/>
            <person name="Miller R.D."/>
            <person name="Nicholls R.D."/>
            <person name="Oda M."/>
            <person name="Papenfuss A.T."/>
            <person name="Parra Z.E."/>
            <person name="Pollock D.D."/>
            <person name="Ray D.A."/>
            <person name="Schein J.E."/>
            <person name="Speed T.P."/>
            <person name="Thompson K."/>
            <person name="VandeBerg J.L."/>
            <person name="Wade C.M."/>
            <person name="Walker J.A."/>
            <person name="Waters P.D."/>
            <person name="Webber C."/>
            <person name="Weidman J.R."/>
            <person name="Xie X."/>
            <person name="Zody M.C."/>
            <person name="Baldwin J."/>
            <person name="Abdouelleil A."/>
            <person name="Abdulkadir J."/>
            <person name="Abebe A."/>
            <person name="Abera B."/>
            <person name="Abreu J."/>
            <person name="Acer S.C."/>
            <person name="Aftuck L."/>
            <person name="Alexander A."/>
            <person name="An P."/>
            <person name="Anderson E."/>
            <person name="Anderson S."/>
            <person name="Arachi H."/>
            <person name="Azer M."/>
            <person name="Bachantsang P."/>
            <person name="Barry A."/>
            <person name="Bayul T."/>
            <person name="Berlin A."/>
            <person name="Bessette D."/>
            <person name="Bloom T."/>
            <person name="Bloom T."/>
            <person name="Boguslavskiy L."/>
            <person name="Bonnet C."/>
            <person name="Boukhgalter B."/>
            <person name="Bourzgui I."/>
            <person name="Brown A."/>
            <person name="Cahill P."/>
            <person name="Channer S."/>
            <person name="Cheshatsang Y."/>
            <person name="Chuda L."/>
            <person name="Citroen M."/>
            <person name="Collymore A."/>
            <person name="Cooke P."/>
            <person name="Costello M."/>
            <person name="D'Aco K."/>
            <person name="Daza R."/>
            <person name="De Haan G."/>
            <person name="DeGray S."/>
            <person name="DeMaso C."/>
            <person name="Dhargay N."/>
            <person name="Dooley K."/>
            <person name="Dooley E."/>
            <person name="Doricent M."/>
            <person name="Dorje P."/>
            <person name="Dorjee K."/>
            <person name="Dupes A."/>
            <person name="Elong R."/>
            <person name="Falk J."/>
            <person name="Farina A."/>
            <person name="Faro S."/>
            <person name="Ferguson D."/>
            <person name="Fisher S."/>
            <person name="Foley C.D."/>
            <person name="Franke A."/>
            <person name="Friedrich D."/>
            <person name="Gadbois L."/>
            <person name="Gearin G."/>
            <person name="Gearin C.R."/>
            <person name="Giannoukos G."/>
            <person name="Goode T."/>
            <person name="Graham J."/>
            <person name="Grandbois E."/>
            <person name="Grewal S."/>
            <person name="Gyaltsen K."/>
            <person name="Hafez N."/>
            <person name="Hagos B."/>
            <person name="Hall J."/>
            <person name="Henson C."/>
            <person name="Hollinger A."/>
            <person name="Honan T."/>
            <person name="Huard M.D."/>
            <person name="Hughes L."/>
            <person name="Hurhula B."/>
            <person name="Husby M.E."/>
            <person name="Kamat A."/>
            <person name="Kanga B."/>
            <person name="Kashin S."/>
            <person name="Khazanovich D."/>
            <person name="Kisner P."/>
            <person name="Lance K."/>
            <person name="Lara M."/>
            <person name="Lee W."/>
            <person name="Lennon N."/>
            <person name="Letendre F."/>
            <person name="LeVine R."/>
            <person name="Lipovsky A."/>
            <person name="Liu X."/>
            <person name="Liu J."/>
            <person name="Liu S."/>
            <person name="Lokyitsang T."/>
            <person name="Lokyitsang Y."/>
            <person name="Lubonja R."/>
            <person name="Lui A."/>
            <person name="MacDonald P."/>
            <person name="Magnisalis V."/>
            <person name="Maru K."/>
            <person name="Matthews C."/>
            <person name="McCusker W."/>
            <person name="McDonough S."/>
            <person name="Mehta T."/>
            <person name="Meldrim J."/>
            <person name="Meneus L."/>
            <person name="Mihai O."/>
            <person name="Mihalev A."/>
            <person name="Mihova T."/>
            <person name="Mittelman R."/>
            <person name="Mlenga V."/>
            <person name="Montmayeur A."/>
            <person name="Mulrain L."/>
            <person name="Navidi A."/>
            <person name="Naylor J."/>
            <person name="Negash T."/>
            <person name="Nguyen T."/>
            <person name="Nguyen N."/>
            <person name="Nicol R."/>
            <person name="Norbu C."/>
            <person name="Norbu N."/>
            <person name="Novod N."/>
            <person name="O'Neill B."/>
            <person name="Osman S."/>
            <person name="Markiewicz E."/>
            <person name="Oyono O.L."/>
            <person name="Patti C."/>
            <person name="Phunkhang P."/>
            <person name="Pierre F."/>
            <person name="Priest M."/>
            <person name="Raghuraman S."/>
            <person name="Rege F."/>
            <person name="Reyes R."/>
            <person name="Rise C."/>
            <person name="Rogov P."/>
            <person name="Ross K."/>
            <person name="Ryan E."/>
            <person name="Settipalli S."/>
            <person name="Shea T."/>
            <person name="Sherpa N."/>
            <person name="Shi L."/>
            <person name="Shih D."/>
            <person name="Sparrow T."/>
            <person name="Spaulding J."/>
            <person name="Stalker J."/>
            <person name="Stange-Thomann N."/>
            <person name="Stavropoulos S."/>
            <person name="Stone C."/>
            <person name="Strader C."/>
            <person name="Tesfaye S."/>
            <person name="Thomson T."/>
            <person name="Thoulutsang Y."/>
            <person name="Thoulutsang D."/>
            <person name="Topham K."/>
            <person name="Topping I."/>
            <person name="Tsamla T."/>
            <person name="Vassiliev H."/>
            <person name="Vo A."/>
            <person name="Wangchuk T."/>
            <person name="Wangdi T."/>
            <person name="Weiand M."/>
            <person name="Wilkinson J."/>
            <person name="Wilson A."/>
            <person name="Yadav S."/>
            <person name="Young G."/>
            <person name="Yu Q."/>
            <person name="Zembek L."/>
            <person name="Zhong D."/>
            <person name="Zimmer A."/>
            <person name="Zwirko Z."/>
            <person name="Jaffe D.B."/>
            <person name="Alvarez P."/>
            <person name="Brockman W."/>
            <person name="Butler J."/>
            <person name="Chin C."/>
            <person name="Gnerre S."/>
            <person name="MacCallum I."/>
            <person name="Graves J.A."/>
            <person name="Ponting C.P."/>
            <person name="Breen M."/>
            <person name="Samollow P.B."/>
            <person name="Lander E.S."/>
            <person name="Lindblad-Toh K."/>
        </authorList>
    </citation>
    <scope>NUCLEOTIDE SEQUENCE [LARGE SCALE GENOMIC DNA]</scope>
</reference>
<name>A0A5F8HBN2_MONDO</name>
<dbReference type="STRING" id="13616.ENSMODP00000056551"/>
<reference evidence="3" key="2">
    <citation type="submission" date="2025-08" db="UniProtKB">
        <authorList>
            <consortium name="Ensembl"/>
        </authorList>
    </citation>
    <scope>IDENTIFICATION</scope>
</reference>
<reference evidence="3" key="3">
    <citation type="submission" date="2025-09" db="UniProtKB">
        <authorList>
            <consortium name="Ensembl"/>
        </authorList>
    </citation>
    <scope>IDENTIFICATION</scope>
</reference>
<protein>
    <recommendedName>
        <fullName evidence="5">TGF-beta propeptide domain-containing protein</fullName>
    </recommendedName>
</protein>
<organism evidence="3 4">
    <name type="scientific">Monodelphis domestica</name>
    <name type="common">Gray short-tailed opossum</name>
    <dbReference type="NCBI Taxonomy" id="13616"/>
    <lineage>
        <taxon>Eukaryota</taxon>
        <taxon>Metazoa</taxon>
        <taxon>Chordata</taxon>
        <taxon>Craniata</taxon>
        <taxon>Vertebrata</taxon>
        <taxon>Euteleostomi</taxon>
        <taxon>Mammalia</taxon>
        <taxon>Metatheria</taxon>
        <taxon>Didelphimorphia</taxon>
        <taxon>Didelphidae</taxon>
        <taxon>Monodelphis</taxon>
    </lineage>
</organism>
<keyword evidence="2" id="KW-0732">Signal</keyword>
<keyword evidence="4" id="KW-1185">Reference proteome</keyword>
<feature type="compositionally biased region" description="Low complexity" evidence="1">
    <location>
        <begin position="39"/>
        <end position="54"/>
    </location>
</feature>
<accession>A0A5F8HBN2</accession>
<evidence type="ECO:0000313" key="3">
    <source>
        <dbReference type="Ensembl" id="ENSMODP00000056551.1"/>
    </source>
</evidence>